<dbReference type="GO" id="GO:0006896">
    <property type="term" value="P:Golgi to vacuole transport"/>
    <property type="evidence" value="ECO:0007669"/>
    <property type="project" value="TreeGrafter"/>
</dbReference>
<dbReference type="Pfam" id="PF15902">
    <property type="entry name" value="Sortilin-Vps10"/>
    <property type="match status" value="2"/>
</dbReference>
<evidence type="ECO:0000256" key="5">
    <source>
        <dbReference type="ARBA" id="ARBA00023136"/>
    </source>
</evidence>
<dbReference type="InterPro" id="IPR050310">
    <property type="entry name" value="VPS10-sortilin"/>
</dbReference>
<dbReference type="GO" id="GO:0016020">
    <property type="term" value="C:membrane"/>
    <property type="evidence" value="ECO:0007669"/>
    <property type="project" value="UniProtKB-SubCell"/>
</dbReference>
<keyword evidence="3" id="KW-0677">Repeat</keyword>
<feature type="domain" description="VPS10" evidence="9">
    <location>
        <begin position="57"/>
        <end position="726"/>
    </location>
</feature>
<dbReference type="GO" id="GO:0005794">
    <property type="term" value="C:Golgi apparatus"/>
    <property type="evidence" value="ECO:0007669"/>
    <property type="project" value="TreeGrafter"/>
</dbReference>
<organism evidence="10 11">
    <name type="scientific">Ceraceosorus bombacis</name>
    <dbReference type="NCBI Taxonomy" id="401625"/>
    <lineage>
        <taxon>Eukaryota</taxon>
        <taxon>Fungi</taxon>
        <taxon>Dikarya</taxon>
        <taxon>Basidiomycota</taxon>
        <taxon>Ustilaginomycotina</taxon>
        <taxon>Exobasidiomycetes</taxon>
        <taxon>Ceraceosorales</taxon>
        <taxon>Ceraceosoraceae</taxon>
        <taxon>Ceraceosorus</taxon>
    </lineage>
</organism>
<dbReference type="InterPro" id="IPR031777">
    <property type="entry name" value="Sortilin_C"/>
</dbReference>
<dbReference type="Proteomes" id="UP000054845">
    <property type="component" value="Unassembled WGS sequence"/>
</dbReference>
<dbReference type="GO" id="GO:0006895">
    <property type="term" value="P:Golgi to endosome transport"/>
    <property type="evidence" value="ECO:0007669"/>
    <property type="project" value="TreeGrafter"/>
</dbReference>
<evidence type="ECO:0000256" key="2">
    <source>
        <dbReference type="ARBA" id="ARBA00022692"/>
    </source>
</evidence>
<dbReference type="GO" id="GO:0006623">
    <property type="term" value="P:protein targeting to vacuole"/>
    <property type="evidence" value="ECO:0007669"/>
    <property type="project" value="TreeGrafter"/>
</dbReference>
<evidence type="ECO:0000313" key="11">
    <source>
        <dbReference type="Proteomes" id="UP000054845"/>
    </source>
</evidence>
<evidence type="ECO:0000256" key="6">
    <source>
        <dbReference type="ARBA" id="ARBA00023180"/>
    </source>
</evidence>
<keyword evidence="2 7" id="KW-0812">Transmembrane</keyword>
<evidence type="ECO:0000256" key="8">
    <source>
        <dbReference type="SAM" id="SignalP"/>
    </source>
</evidence>
<dbReference type="FunFam" id="3.30.60.270:FF:000005">
    <property type="entry name" value="Sortilin"/>
    <property type="match status" value="1"/>
</dbReference>
<keyword evidence="11" id="KW-1185">Reference proteome</keyword>
<evidence type="ECO:0000256" key="4">
    <source>
        <dbReference type="ARBA" id="ARBA00022989"/>
    </source>
</evidence>
<feature type="transmembrane region" description="Helical" evidence="7">
    <location>
        <begin position="1403"/>
        <end position="1425"/>
    </location>
</feature>
<evidence type="ECO:0000256" key="7">
    <source>
        <dbReference type="SAM" id="Phobius"/>
    </source>
</evidence>
<evidence type="ECO:0000313" key="10">
    <source>
        <dbReference type="EMBL" id="CEH15914.1"/>
    </source>
</evidence>
<dbReference type="InterPro" id="IPR031778">
    <property type="entry name" value="Sortilin_N"/>
</dbReference>
<dbReference type="Gene3D" id="3.30.60.270">
    <property type="match status" value="2"/>
</dbReference>
<dbReference type="EMBL" id="CCYA01000273">
    <property type="protein sequence ID" value="CEH15914.1"/>
    <property type="molecule type" value="Genomic_DNA"/>
</dbReference>
<feature type="signal peptide" evidence="8">
    <location>
        <begin position="1"/>
        <end position="31"/>
    </location>
</feature>
<feature type="domain" description="VPS10" evidence="9">
    <location>
        <begin position="752"/>
        <end position="1399"/>
    </location>
</feature>
<dbReference type="InterPro" id="IPR015943">
    <property type="entry name" value="WD40/YVTN_repeat-like_dom_sf"/>
</dbReference>
<comment type="subcellular location">
    <subcellularLocation>
        <location evidence="1">Membrane</location>
    </subcellularLocation>
</comment>
<dbReference type="Gene3D" id="2.130.10.10">
    <property type="entry name" value="YVTN repeat-like/Quinoprotein amine dehydrogenase"/>
    <property type="match status" value="1"/>
</dbReference>
<dbReference type="STRING" id="401625.A0A0N7LA89"/>
<dbReference type="SMART" id="SM00602">
    <property type="entry name" value="VPS10"/>
    <property type="match status" value="2"/>
</dbReference>
<sequence>MVNLARLGRSKARIAQLSLVLLAAILPLVLSAAQPFVSKTHFSSLPVRISYFPDSSTVLYHDAVHGTVYRSENEGRDWKIIEGPGAPTRGQAAMLVEHPTDPKRAFILTAGKTHHRTIDRGKTWQSFEVPLPPATRAGAPLEFHQDSSSGVEKIIYAGKKCSGWTPWGTATCHDVAYYTLDGFASPAKPLIEFLLHCIWAKATPTLSLPADRQDRIYCIAWEDSPTGGDIHVRSTSSLLDDPSHLLRSRGDHRLTSRAVSGATRLYYSDDFFKSRTLVQMDMGRDARNFIGIGPSGSYLVAALRDISSSTGGNAGDQMALFVSRDGESWHKGKFPHDAGLQEGAYTIVEGTTHSLVVDVFDPGFGTGRLFTSDSEGIHFVQSLDGTNRNARGIVDYEHLENIEGAALANIRAGLPGEHRVRTRITWDDGSRWAPLSAPDGKCKGQNPETCSLHLYSASRLHNIGRVFSSTVPGFVMGVGSVGDRLLPYEDCQTYLSTDAGHTWRKIADDAHKYELGDGGLLVQVNDEEPVDFVLYSWNHGKTWDRLKLPVRMRAKILTTIPDNTAQKFLLIGSLSRLDAGTNSRHVALFLDFAAQKKRKCDKNRDMEQWYVGGLNAGCLMGRKQWYLRRKADADCIIGDKFHDPEPHMKSCACTDEDFECDFGFVRAPNGQCVSDGSPEHIPEGDCVGSKRTYKASSGYRKIAGNTCEGGVAKDQKVTKQCSARRPENGQVLSSRHEFPGTVVDRAWFADSSYVIMQVSDGSIWISPNDGYSWMRPELVKDPHDPEQRFLTLAMHLYEKTYAYLITSGQRCHYTFDGGKTWHYFTAPLPPNGLGIPILRFHPDRPDWLIWIGSRDCNSVTSQTCHTAAYYTLNQGRDWTLLDRYVRNCAWARSPKFHVDSSSILCESYVQKTGNQHGFGNDNHLQLILGNQFYTRKNVLFENIIGFANFEEYLVLAKIDDARSMSISLQVSLDANTFAKTQFPPNTRIDDPRAYTVLDSVTDAIFLHVTTHPEPKSAWGNLFKSNSNGTYFALSLEYVNRNAAGFADFEKVFGLDGIALVNVVNNPEDAAVTGAKALSTRITHNDGGRWKPLTPPRADVNGAPYNCHQVGCSLHLHGYTERDDPTTMFSSPTAVGLLLGVGNVGKSLAPYADSDTFISRDGGFSWEEVHKDAHKWEFGDQGSIILLANDERPTNEVLYSLDEGKSWQSYKFGETLRVTGILTVPEDTHRKFVLLGIKQGVQPQSVAVHLDFSALQRRKCKLDASKPEADDFELWSPSEERAEPCLFGRQTFYYRRRARADCFVGETLVQPHSIGKNCSCTAADFECEFNHYLDPEGSGRCLQYPGTTLPPPHVEEQCLAYGNEDYYFDRTSVRKIPYSSCIGGDRPDRGRRHSCPASLRGHGFFWWSTVILSPFALAGLVGSWWLKRHRSRGYGAIHLPDARDYVDGKLVDTIASVPAFVIGVSQAVAMKALDLAEEIPFLRRWIFERGRHTGPQGRGSYGNYSHLGTDEDAAILENYEEEDAS</sequence>
<proteinExistence type="predicted"/>
<dbReference type="PANTHER" id="PTHR12106:SF27">
    <property type="entry name" value="SORTILIN-RELATED RECEPTOR"/>
    <property type="match status" value="1"/>
</dbReference>
<dbReference type="PANTHER" id="PTHR12106">
    <property type="entry name" value="SORTILIN RELATED"/>
    <property type="match status" value="1"/>
</dbReference>
<dbReference type="InterPro" id="IPR006581">
    <property type="entry name" value="VPS10"/>
</dbReference>
<accession>A0A0N7LA89</accession>
<keyword evidence="5 7" id="KW-0472">Membrane</keyword>
<keyword evidence="4 7" id="KW-1133">Transmembrane helix</keyword>
<evidence type="ECO:0000259" key="9">
    <source>
        <dbReference type="SMART" id="SM00602"/>
    </source>
</evidence>
<evidence type="ECO:0000256" key="3">
    <source>
        <dbReference type="ARBA" id="ARBA00022737"/>
    </source>
</evidence>
<dbReference type="CDD" id="cd15482">
    <property type="entry name" value="Sialidase_non-viral"/>
    <property type="match status" value="1"/>
</dbReference>
<protein>
    <submittedName>
        <fullName evidence="10">Signal sequence binding protein</fullName>
    </submittedName>
</protein>
<keyword evidence="6" id="KW-0325">Glycoprotein</keyword>
<feature type="chain" id="PRO_5006015205" evidence="8">
    <location>
        <begin position="32"/>
        <end position="1524"/>
    </location>
</feature>
<keyword evidence="8" id="KW-0732">Signal</keyword>
<dbReference type="GO" id="GO:0005829">
    <property type="term" value="C:cytosol"/>
    <property type="evidence" value="ECO:0007669"/>
    <property type="project" value="GOC"/>
</dbReference>
<reference evidence="10 11" key="1">
    <citation type="submission" date="2014-09" db="EMBL/GenBank/DDBJ databases">
        <authorList>
            <person name="Magalhaes I.L.F."/>
            <person name="Oliveira U."/>
            <person name="Santos F.R."/>
            <person name="Vidigal T.H.D.A."/>
            <person name="Brescovit A.D."/>
            <person name="Santos A.J."/>
        </authorList>
    </citation>
    <scope>NUCLEOTIDE SEQUENCE [LARGE SCALE GENOMIC DNA]</scope>
</reference>
<dbReference type="OrthoDB" id="443634at2759"/>
<name>A0A0N7LA89_9BASI</name>
<dbReference type="Gene3D" id="2.10.70.80">
    <property type="match status" value="2"/>
</dbReference>
<dbReference type="Pfam" id="PF15901">
    <property type="entry name" value="Sortilin_C"/>
    <property type="match status" value="2"/>
</dbReference>
<dbReference type="SUPFAM" id="SSF110296">
    <property type="entry name" value="Oligoxyloglucan reducing end-specific cellobiohydrolase"/>
    <property type="match status" value="2"/>
</dbReference>
<evidence type="ECO:0000256" key="1">
    <source>
        <dbReference type="ARBA" id="ARBA00004370"/>
    </source>
</evidence>